<feature type="transmembrane region" description="Helical" evidence="1">
    <location>
        <begin position="12"/>
        <end position="31"/>
    </location>
</feature>
<keyword evidence="1" id="KW-0472">Membrane</keyword>
<organism evidence="2 3">
    <name type="scientific">Aureliella helgolandensis</name>
    <dbReference type="NCBI Taxonomy" id="2527968"/>
    <lineage>
        <taxon>Bacteria</taxon>
        <taxon>Pseudomonadati</taxon>
        <taxon>Planctomycetota</taxon>
        <taxon>Planctomycetia</taxon>
        <taxon>Pirellulales</taxon>
        <taxon>Pirellulaceae</taxon>
        <taxon>Aureliella</taxon>
    </lineage>
</organism>
<keyword evidence="1" id="KW-1133">Transmembrane helix</keyword>
<accession>A0A518GB31</accession>
<feature type="transmembrane region" description="Helical" evidence="1">
    <location>
        <begin position="51"/>
        <end position="71"/>
    </location>
</feature>
<evidence type="ECO:0000256" key="1">
    <source>
        <dbReference type="SAM" id="Phobius"/>
    </source>
</evidence>
<protein>
    <submittedName>
        <fullName evidence="2">Uncharacterized protein</fullName>
    </submittedName>
</protein>
<evidence type="ECO:0000313" key="2">
    <source>
        <dbReference type="EMBL" id="QDV25794.1"/>
    </source>
</evidence>
<feature type="transmembrane region" description="Helical" evidence="1">
    <location>
        <begin position="394"/>
        <end position="417"/>
    </location>
</feature>
<dbReference type="EMBL" id="CP036298">
    <property type="protein sequence ID" value="QDV25794.1"/>
    <property type="molecule type" value="Genomic_DNA"/>
</dbReference>
<name>A0A518GB31_9BACT</name>
<feature type="transmembrane region" description="Helical" evidence="1">
    <location>
        <begin position="357"/>
        <end position="382"/>
    </location>
</feature>
<dbReference type="KEGG" id="ahel:Q31a_41210"/>
<dbReference type="RefSeq" id="WP_145081361.1">
    <property type="nucleotide sequence ID" value="NZ_CP036298.1"/>
</dbReference>
<dbReference type="AlphaFoldDB" id="A0A518GB31"/>
<reference evidence="2 3" key="1">
    <citation type="submission" date="2019-02" db="EMBL/GenBank/DDBJ databases">
        <title>Deep-cultivation of Planctomycetes and their phenomic and genomic characterization uncovers novel biology.</title>
        <authorList>
            <person name="Wiegand S."/>
            <person name="Jogler M."/>
            <person name="Boedeker C."/>
            <person name="Pinto D."/>
            <person name="Vollmers J."/>
            <person name="Rivas-Marin E."/>
            <person name="Kohn T."/>
            <person name="Peeters S.H."/>
            <person name="Heuer A."/>
            <person name="Rast P."/>
            <person name="Oberbeckmann S."/>
            <person name="Bunk B."/>
            <person name="Jeske O."/>
            <person name="Meyerdierks A."/>
            <person name="Storesund J.E."/>
            <person name="Kallscheuer N."/>
            <person name="Luecker S."/>
            <person name="Lage O.M."/>
            <person name="Pohl T."/>
            <person name="Merkel B.J."/>
            <person name="Hornburger P."/>
            <person name="Mueller R.-W."/>
            <person name="Bruemmer F."/>
            <person name="Labrenz M."/>
            <person name="Spormann A.M."/>
            <person name="Op den Camp H."/>
            <person name="Overmann J."/>
            <person name="Amann R."/>
            <person name="Jetten M.S.M."/>
            <person name="Mascher T."/>
            <person name="Medema M.H."/>
            <person name="Devos D.P."/>
            <person name="Kaster A.-K."/>
            <person name="Ovreas L."/>
            <person name="Rohde M."/>
            <person name="Galperin M.Y."/>
            <person name="Jogler C."/>
        </authorList>
    </citation>
    <scope>NUCLEOTIDE SEQUENCE [LARGE SCALE GENOMIC DNA]</scope>
    <source>
        <strain evidence="2 3">Q31a</strain>
    </source>
</reference>
<dbReference type="Proteomes" id="UP000318017">
    <property type="component" value="Chromosome"/>
</dbReference>
<keyword evidence="1" id="KW-0812">Transmembrane</keyword>
<keyword evidence="3" id="KW-1185">Reference proteome</keyword>
<proteinExistence type="predicted"/>
<gene>
    <name evidence="2" type="ORF">Q31a_41210</name>
</gene>
<evidence type="ECO:0000313" key="3">
    <source>
        <dbReference type="Proteomes" id="UP000318017"/>
    </source>
</evidence>
<sequence>MSQKDPYVAKRAIGYTLAGALAGAFAGAFFGENVRYWVERLVEIPWLPTDRLAYAIIGSQLFGILGLIRAIKQGRALEIRHELAENLDLQFKARLPGSIMDDLARLFDSYEVSDFRNAYIGSHHGFNFMVIEGVRERDDLPQLAAIVGVAWCGALHFPRCIVLPKQSQSWLDWVKNGLIKNAFGTKEIECNVVPQFASRYRVLGQRSEAIQTLLSASLQRLLLTSDDWQFRAGDACLVLWQPNRKSLDEISVRQWRQHLHAVIEAVNESIQPFRMVDDRVAELHTRGTLECTAGTEATSASGPLIAPEIITGEPFELSAANNTNFELRRNPSATDGDVLLRYFRSKPPRRCSLRHRFLLGLSGAFPAMIGLFFCLGSVPLLYLGVREIAARGQFLPFLFASILLMVGTTSWELSMAFSRMTKRLFKRGLYAEAEVLSIEKSSNLFTNHPNIIRLRYAYGIEKIVGEVHLAEHELKKLLVAIETTPSVPLLFDPRKPQRCLIRQQVLHAFGLRH</sequence>